<evidence type="ECO:0000256" key="1">
    <source>
        <dbReference type="SAM" id="MobiDB-lite"/>
    </source>
</evidence>
<feature type="region of interest" description="Disordered" evidence="1">
    <location>
        <begin position="227"/>
        <end position="263"/>
    </location>
</feature>
<dbReference type="Proteomes" id="UP000594454">
    <property type="component" value="Chromosome 6"/>
</dbReference>
<reference evidence="2 3" key="1">
    <citation type="submission" date="2020-11" db="EMBL/GenBank/DDBJ databases">
        <authorList>
            <person name="Wallbank WR R."/>
            <person name="Pardo Diaz C."/>
            <person name="Kozak K."/>
            <person name="Martin S."/>
            <person name="Jiggins C."/>
            <person name="Moest M."/>
            <person name="Warren A I."/>
            <person name="Generalovic N T."/>
            <person name="Byers J.R.P. K."/>
            <person name="Montejo-Kovacevich G."/>
            <person name="Yen C E."/>
        </authorList>
    </citation>
    <scope>NUCLEOTIDE SEQUENCE [LARGE SCALE GENOMIC DNA]</scope>
</reference>
<gene>
    <name evidence="2" type="ORF">HERILL_LOCUS15356</name>
</gene>
<dbReference type="EMBL" id="LR899014">
    <property type="protein sequence ID" value="CAD7093045.1"/>
    <property type="molecule type" value="Genomic_DNA"/>
</dbReference>
<protein>
    <submittedName>
        <fullName evidence="2">Uncharacterized protein</fullName>
    </submittedName>
</protein>
<accession>A0A7R8V6M0</accession>
<feature type="compositionally biased region" description="Basic and acidic residues" evidence="1">
    <location>
        <begin position="278"/>
        <end position="291"/>
    </location>
</feature>
<feature type="compositionally biased region" description="Polar residues" evidence="1">
    <location>
        <begin position="245"/>
        <end position="254"/>
    </location>
</feature>
<sequence>MESPMNIYEITSENDSSSDPEFEDYFELNENFTHLTNLIRLQYFTYIKQIIHKNYAEWRKHQTDNKIRIISDEYLEKCAAYYEQRAVRYCMVVQLYRKYMLRIISEIRRETACCELISKLKQSLSNVKPEKDEDKLHIHIKHEQLNGSQEKFPNKNLQATIAPSQDRSCQDETKNIFPIVTIITERNCENNNESSQSKCNGDTTADYLHNRTAKECTLLANNSSLVPYGSDDNSSQDSPPCKSPNGLQTNNNEDNCSKEPLDTPYESLSLQEKIQRFQETLNKKQPVENPKRSNLKRKKSIQAHQKHIVHRKLSVSQPISPVSTSSEDELAQDSDHDPIAKDLEMLFGEDKNSNDIEDIFGDSTYNADIALVLREIELSNVTGNEKSASKTKTCLSTKPAAKLEKKNKRYRLKPLVCDLRQSLWPCELHMWKQRLRETLSQLADANIRHHDQLRERFLLLFGEDSEDEFAPYSPSLELNQVLISSCMKRVAPIIVKYLMHPMNEGLIANRYLFKRLAKKFAFNIVMSDQYADEEFIKEEIDMFFCTGRRVENLSDIESI</sequence>
<dbReference type="AlphaFoldDB" id="A0A7R8V6M0"/>
<organism evidence="2 3">
    <name type="scientific">Hermetia illucens</name>
    <name type="common">Black soldier fly</name>
    <dbReference type="NCBI Taxonomy" id="343691"/>
    <lineage>
        <taxon>Eukaryota</taxon>
        <taxon>Metazoa</taxon>
        <taxon>Ecdysozoa</taxon>
        <taxon>Arthropoda</taxon>
        <taxon>Hexapoda</taxon>
        <taxon>Insecta</taxon>
        <taxon>Pterygota</taxon>
        <taxon>Neoptera</taxon>
        <taxon>Endopterygota</taxon>
        <taxon>Diptera</taxon>
        <taxon>Brachycera</taxon>
        <taxon>Stratiomyomorpha</taxon>
        <taxon>Stratiomyidae</taxon>
        <taxon>Hermetiinae</taxon>
        <taxon>Hermetia</taxon>
    </lineage>
</organism>
<feature type="compositionally biased region" description="Polar residues" evidence="1">
    <location>
        <begin position="227"/>
        <end position="238"/>
    </location>
</feature>
<evidence type="ECO:0000313" key="2">
    <source>
        <dbReference type="EMBL" id="CAD7093045.1"/>
    </source>
</evidence>
<dbReference type="OMA" id="RNHHKPT"/>
<proteinExistence type="predicted"/>
<dbReference type="OrthoDB" id="6594281at2759"/>
<dbReference type="InParanoid" id="A0A7R8V6M0"/>
<evidence type="ECO:0000313" key="3">
    <source>
        <dbReference type="Proteomes" id="UP000594454"/>
    </source>
</evidence>
<keyword evidence="3" id="KW-1185">Reference proteome</keyword>
<feature type="compositionally biased region" description="Basic residues" evidence="1">
    <location>
        <begin position="293"/>
        <end position="313"/>
    </location>
</feature>
<feature type="compositionally biased region" description="Polar residues" evidence="1">
    <location>
        <begin position="314"/>
        <end position="325"/>
    </location>
</feature>
<feature type="region of interest" description="Disordered" evidence="1">
    <location>
        <begin position="278"/>
        <end position="333"/>
    </location>
</feature>
<name>A0A7R8V6M0_HERIL</name>